<dbReference type="AlphaFoldDB" id="A0A3R5WR78"/>
<evidence type="ECO:0000313" key="1">
    <source>
        <dbReference type="EMBL" id="RGS41166.1"/>
    </source>
</evidence>
<organism evidence="1 2">
    <name type="scientific">Coprococcus eutactus</name>
    <dbReference type="NCBI Taxonomy" id="33043"/>
    <lineage>
        <taxon>Bacteria</taxon>
        <taxon>Bacillati</taxon>
        <taxon>Bacillota</taxon>
        <taxon>Clostridia</taxon>
        <taxon>Lachnospirales</taxon>
        <taxon>Lachnospiraceae</taxon>
        <taxon>Coprococcus</taxon>
    </lineage>
</organism>
<dbReference type="OrthoDB" id="8913322at2"/>
<dbReference type="Proteomes" id="UP000283295">
    <property type="component" value="Unassembled WGS sequence"/>
</dbReference>
<dbReference type="EMBL" id="QRVK01000022">
    <property type="protein sequence ID" value="RGS41166.1"/>
    <property type="molecule type" value="Genomic_DNA"/>
</dbReference>
<evidence type="ECO:0000313" key="2">
    <source>
        <dbReference type="Proteomes" id="UP000283295"/>
    </source>
</evidence>
<comment type="caution">
    <text evidence="1">The sequence shown here is derived from an EMBL/GenBank/DDBJ whole genome shotgun (WGS) entry which is preliminary data.</text>
</comment>
<reference evidence="1 2" key="1">
    <citation type="submission" date="2018-08" db="EMBL/GenBank/DDBJ databases">
        <title>A genome reference for cultivated species of the human gut microbiota.</title>
        <authorList>
            <person name="Zou Y."/>
            <person name="Xue W."/>
            <person name="Luo G."/>
        </authorList>
    </citation>
    <scope>NUCLEOTIDE SEQUENCE [LARGE SCALE GENOMIC DNA]</scope>
    <source>
        <strain evidence="1 2">AF22-21</strain>
    </source>
</reference>
<protein>
    <submittedName>
        <fullName evidence="1">Uncharacterized protein</fullName>
    </submittedName>
</protein>
<proteinExistence type="predicted"/>
<name>A0A3R5WR78_9FIRM</name>
<gene>
    <name evidence="1" type="ORF">DWX94_09175</name>
</gene>
<accession>A0A3R5WR78</accession>
<sequence>MYDEFAKWLDRVLDENMPLPGVAINFNIYEDIDLHWSIQLISSTYFDEEDEDWNCYEEFTTGEDLYEWQQGVGWEKILDISCEMIRKYLTEGKYAEKLKKYEAVAAGFVDGDVEILYRR</sequence>